<dbReference type="InterPro" id="IPR036397">
    <property type="entry name" value="RNaseH_sf"/>
</dbReference>
<comment type="caution">
    <text evidence="2">The sequence shown here is derived from an EMBL/GenBank/DDBJ whole genome shotgun (WGS) entry which is preliminary data.</text>
</comment>
<dbReference type="PANTHER" id="PTHR46060">
    <property type="entry name" value="MARINER MOS1 TRANSPOSASE-LIKE PROTEIN"/>
    <property type="match status" value="1"/>
</dbReference>
<evidence type="ECO:0000313" key="3">
    <source>
        <dbReference type="Proteomes" id="UP000886998"/>
    </source>
</evidence>
<dbReference type="GO" id="GO:0000793">
    <property type="term" value="C:condensed chromosome"/>
    <property type="evidence" value="ECO:0007669"/>
    <property type="project" value="TreeGrafter"/>
</dbReference>
<dbReference type="GO" id="GO:0031297">
    <property type="term" value="P:replication fork processing"/>
    <property type="evidence" value="ECO:0007669"/>
    <property type="project" value="TreeGrafter"/>
</dbReference>
<dbReference type="Gene3D" id="1.10.10.1450">
    <property type="match status" value="1"/>
</dbReference>
<keyword evidence="3" id="KW-1185">Reference proteome</keyword>
<dbReference type="Pfam" id="PF17906">
    <property type="entry name" value="HTH_48"/>
    <property type="match status" value="1"/>
</dbReference>
<dbReference type="GO" id="GO:0035861">
    <property type="term" value="C:site of double-strand break"/>
    <property type="evidence" value="ECO:0007669"/>
    <property type="project" value="TreeGrafter"/>
</dbReference>
<dbReference type="AlphaFoldDB" id="A0A8X6IU11"/>
<sequence>MDVPKELVRGCLLYDFKVGLSAAALSLRICQVFGDSAVNERKTYRLSKWVPHMLLEVRKQQRVAACLSLLSRHHSASIFNRMLTSDKKWVLYDTPKRSKH</sequence>
<evidence type="ECO:0000313" key="2">
    <source>
        <dbReference type="EMBL" id="GFS59105.1"/>
    </source>
</evidence>
<dbReference type="GO" id="GO:0005634">
    <property type="term" value="C:nucleus"/>
    <property type="evidence" value="ECO:0007669"/>
    <property type="project" value="TreeGrafter"/>
</dbReference>
<protein>
    <submittedName>
        <fullName evidence="2">Histone-lysine N-methyltransferase SETMAR</fullName>
    </submittedName>
</protein>
<accession>A0A8X6IU11</accession>
<dbReference type="InterPro" id="IPR052709">
    <property type="entry name" value="Transposase-MT_Hybrid"/>
</dbReference>
<evidence type="ECO:0000259" key="1">
    <source>
        <dbReference type="Pfam" id="PF17906"/>
    </source>
</evidence>
<dbReference type="GO" id="GO:0015074">
    <property type="term" value="P:DNA integration"/>
    <property type="evidence" value="ECO:0007669"/>
    <property type="project" value="TreeGrafter"/>
</dbReference>
<dbReference type="EMBL" id="BMAV01027409">
    <property type="protein sequence ID" value="GFS59105.1"/>
    <property type="molecule type" value="Genomic_DNA"/>
</dbReference>
<dbReference type="OrthoDB" id="10032414at2759"/>
<reference evidence="2" key="1">
    <citation type="submission" date="2020-08" db="EMBL/GenBank/DDBJ databases">
        <title>Multicomponent nature underlies the extraordinary mechanical properties of spider dragline silk.</title>
        <authorList>
            <person name="Kono N."/>
            <person name="Nakamura H."/>
            <person name="Mori M."/>
            <person name="Yoshida Y."/>
            <person name="Ohtoshi R."/>
            <person name="Malay A.D."/>
            <person name="Moran D.A.P."/>
            <person name="Tomita M."/>
            <person name="Numata K."/>
            <person name="Arakawa K."/>
        </authorList>
    </citation>
    <scope>NUCLEOTIDE SEQUENCE</scope>
</reference>
<dbReference type="GO" id="GO:0003690">
    <property type="term" value="F:double-stranded DNA binding"/>
    <property type="evidence" value="ECO:0007669"/>
    <property type="project" value="TreeGrafter"/>
</dbReference>
<gene>
    <name evidence="2" type="primary">NCL1_24134</name>
    <name evidence="2" type="ORF">TNIN_299231</name>
</gene>
<organism evidence="2 3">
    <name type="scientific">Trichonephila inaurata madagascariensis</name>
    <dbReference type="NCBI Taxonomy" id="2747483"/>
    <lineage>
        <taxon>Eukaryota</taxon>
        <taxon>Metazoa</taxon>
        <taxon>Ecdysozoa</taxon>
        <taxon>Arthropoda</taxon>
        <taxon>Chelicerata</taxon>
        <taxon>Arachnida</taxon>
        <taxon>Araneae</taxon>
        <taxon>Araneomorphae</taxon>
        <taxon>Entelegynae</taxon>
        <taxon>Araneoidea</taxon>
        <taxon>Nephilidae</taxon>
        <taxon>Trichonephila</taxon>
        <taxon>Trichonephila inaurata</taxon>
    </lineage>
</organism>
<dbReference type="GO" id="GO:0000014">
    <property type="term" value="F:single-stranded DNA endodeoxyribonuclease activity"/>
    <property type="evidence" value="ECO:0007669"/>
    <property type="project" value="TreeGrafter"/>
</dbReference>
<proteinExistence type="predicted"/>
<dbReference type="Proteomes" id="UP000886998">
    <property type="component" value="Unassembled WGS sequence"/>
</dbReference>
<dbReference type="GO" id="GO:0046975">
    <property type="term" value="F:histone H3K36 methyltransferase activity"/>
    <property type="evidence" value="ECO:0007669"/>
    <property type="project" value="TreeGrafter"/>
</dbReference>
<dbReference type="GO" id="GO:0000729">
    <property type="term" value="P:DNA double-strand break processing"/>
    <property type="evidence" value="ECO:0007669"/>
    <property type="project" value="TreeGrafter"/>
</dbReference>
<name>A0A8X6IU11_9ARAC</name>
<dbReference type="GO" id="GO:0042800">
    <property type="term" value="F:histone H3K4 methyltransferase activity"/>
    <property type="evidence" value="ECO:0007669"/>
    <property type="project" value="TreeGrafter"/>
</dbReference>
<dbReference type="Gene3D" id="3.30.420.10">
    <property type="entry name" value="Ribonuclease H-like superfamily/Ribonuclease H"/>
    <property type="match status" value="1"/>
</dbReference>
<dbReference type="GO" id="GO:0044547">
    <property type="term" value="F:DNA topoisomerase binding"/>
    <property type="evidence" value="ECO:0007669"/>
    <property type="project" value="TreeGrafter"/>
</dbReference>
<dbReference type="PANTHER" id="PTHR46060:SF2">
    <property type="entry name" value="HISTONE-LYSINE N-METHYLTRANSFERASE SETMAR"/>
    <property type="match status" value="1"/>
</dbReference>
<dbReference type="GO" id="GO:0006303">
    <property type="term" value="P:double-strand break repair via nonhomologous end joining"/>
    <property type="evidence" value="ECO:0007669"/>
    <property type="project" value="TreeGrafter"/>
</dbReference>
<dbReference type="GO" id="GO:0003697">
    <property type="term" value="F:single-stranded DNA binding"/>
    <property type="evidence" value="ECO:0007669"/>
    <property type="project" value="TreeGrafter"/>
</dbReference>
<dbReference type="GO" id="GO:0044774">
    <property type="term" value="P:mitotic DNA integrity checkpoint signaling"/>
    <property type="evidence" value="ECO:0007669"/>
    <property type="project" value="TreeGrafter"/>
</dbReference>
<dbReference type="InterPro" id="IPR041426">
    <property type="entry name" value="Mos1_HTH"/>
</dbReference>
<feature type="domain" description="Mos1 transposase HTH" evidence="1">
    <location>
        <begin position="5"/>
        <end position="44"/>
    </location>
</feature>